<protein>
    <submittedName>
        <fullName evidence="9">ATP synthase F1 subunit gamma protein</fullName>
    </submittedName>
</protein>
<comment type="caution">
    <text evidence="9">The sequence shown here is derived from an EMBL/GenBank/DDBJ whole genome shotgun (WGS) entry which is preliminary data.</text>
</comment>
<evidence type="ECO:0000256" key="7">
    <source>
        <dbReference type="ARBA" id="ARBA00023196"/>
    </source>
</evidence>
<dbReference type="PANTHER" id="PTHR11693">
    <property type="entry name" value="ATP SYNTHASE GAMMA CHAIN"/>
    <property type="match status" value="1"/>
</dbReference>
<accession>A0A061IX33</accession>
<reference evidence="9 10" key="1">
    <citation type="submission" date="2013-07" db="EMBL/GenBank/DDBJ databases">
        <authorList>
            <person name="Stoco P.H."/>
            <person name="Wagner G."/>
            <person name="Gerber A."/>
            <person name="Zaha A."/>
            <person name="Thompson C."/>
            <person name="Bartholomeu D.C."/>
            <person name="Luckemeyer D.D."/>
            <person name="Bahia D."/>
            <person name="Loreto E."/>
            <person name="Prestes E.B."/>
            <person name="Lima F.M."/>
            <person name="Rodrigues-Luiz G."/>
            <person name="Vallejo G.A."/>
            <person name="Filho J.F."/>
            <person name="Monteiro K.M."/>
            <person name="Tyler K.M."/>
            <person name="de Almeida L.G."/>
            <person name="Ortiz M.F."/>
            <person name="Siervo M.A."/>
            <person name="de Moraes M.H."/>
            <person name="Cunha O.L."/>
            <person name="Mendonca-Neto R."/>
            <person name="Silva R."/>
            <person name="Teixeira S.M."/>
            <person name="Murta S.M."/>
            <person name="Sincero T.C."/>
            <person name="Mendes T.A."/>
            <person name="Urmenyi T.P."/>
            <person name="Silva V.G."/>
            <person name="da Rocha W.D."/>
            <person name="Andersson B."/>
            <person name="Romanha A.J."/>
            <person name="Steindel M."/>
            <person name="de Vasconcelos A.T."/>
            <person name="Grisard E.C."/>
        </authorList>
    </citation>
    <scope>NUCLEOTIDE SEQUENCE [LARGE SCALE GENOMIC DNA]</scope>
    <source>
        <strain evidence="9 10">SC58</strain>
    </source>
</reference>
<dbReference type="InterPro" id="IPR035968">
    <property type="entry name" value="ATP_synth_F1_ATPase_gsu"/>
</dbReference>
<dbReference type="InterPro" id="IPR000131">
    <property type="entry name" value="ATP_synth_F1_gsu"/>
</dbReference>
<keyword evidence="3" id="KW-0813">Transport</keyword>
<evidence type="ECO:0000313" key="9">
    <source>
        <dbReference type="EMBL" id="ESL06635.1"/>
    </source>
</evidence>
<dbReference type="SUPFAM" id="SSF52943">
    <property type="entry name" value="ATP synthase (F1-ATPase), gamma subunit"/>
    <property type="match status" value="1"/>
</dbReference>
<evidence type="ECO:0000256" key="2">
    <source>
        <dbReference type="ARBA" id="ARBA00007681"/>
    </source>
</evidence>
<dbReference type="PRINTS" id="PR00126">
    <property type="entry name" value="ATPASEGAMMA"/>
</dbReference>
<keyword evidence="6" id="KW-0472">Membrane</keyword>
<organism evidence="9 10">
    <name type="scientific">Trypanosoma rangeli SC58</name>
    <dbReference type="NCBI Taxonomy" id="429131"/>
    <lineage>
        <taxon>Eukaryota</taxon>
        <taxon>Discoba</taxon>
        <taxon>Euglenozoa</taxon>
        <taxon>Kinetoplastea</taxon>
        <taxon>Metakinetoplastina</taxon>
        <taxon>Trypanosomatida</taxon>
        <taxon>Trypanosomatidae</taxon>
        <taxon>Trypanosoma</taxon>
        <taxon>Herpetosoma</taxon>
    </lineage>
</organism>
<dbReference type="GO" id="GO:0046933">
    <property type="term" value="F:proton-transporting ATP synthase activity, rotational mechanism"/>
    <property type="evidence" value="ECO:0007669"/>
    <property type="project" value="InterPro"/>
</dbReference>
<keyword evidence="10" id="KW-1185">Reference proteome</keyword>
<dbReference type="OrthoDB" id="239812at2759"/>
<keyword evidence="8" id="KW-0066">ATP synthesis</keyword>
<gene>
    <name evidence="9" type="ORF">TRSC58_05688</name>
</gene>
<dbReference type="VEuPathDB" id="TriTrypDB:TRSC58_05688"/>
<dbReference type="EMBL" id="AUPL01005688">
    <property type="protein sequence ID" value="ESL06635.1"/>
    <property type="molecule type" value="Genomic_DNA"/>
</dbReference>
<evidence type="ECO:0000256" key="6">
    <source>
        <dbReference type="ARBA" id="ARBA00023136"/>
    </source>
</evidence>
<keyword evidence="5" id="KW-0406">Ion transport</keyword>
<dbReference type="Proteomes" id="UP000031737">
    <property type="component" value="Unassembled WGS sequence"/>
</dbReference>
<comment type="subcellular location">
    <subcellularLocation>
        <location evidence="1">Membrane</location>
        <topology evidence="1">Peripheral membrane protein</topology>
    </subcellularLocation>
</comment>
<sequence>MSGKLRLYKDKLEGYNRFYSIVKTIKMVTLAKYRTAQTRVKTRDFTLRYTEKAFSKPQLAERDAVASAKNSIVYIPITTNRGSCGALNSNTVRCIDLVVSNKMLLMPIGKRGIDSFSKLYPTEFKYGITNDMKEPMHFAYATFIFENALNVAPEADRFQIIFHRFVSAGVQKHAVYNVPSYERWKEDIADAASTDNQKSRYLFANALQNEEEQFIRDFYDFHASLAILNAVAENELSEQAARLVAVEGQLTNISSLKQRTSSLYNKTRQTGITAALIEILSAMSSLEGNATRGVQRTNFWEGSKMK</sequence>
<proteinExistence type="inferred from homology"/>
<evidence type="ECO:0000256" key="4">
    <source>
        <dbReference type="ARBA" id="ARBA00022781"/>
    </source>
</evidence>
<evidence type="ECO:0000256" key="5">
    <source>
        <dbReference type="ARBA" id="ARBA00023065"/>
    </source>
</evidence>
<evidence type="ECO:0000256" key="1">
    <source>
        <dbReference type="ARBA" id="ARBA00004170"/>
    </source>
</evidence>
<keyword evidence="7" id="KW-0139">CF(1)</keyword>
<dbReference type="PANTHER" id="PTHR11693:SF22">
    <property type="entry name" value="ATP SYNTHASE SUBUNIT GAMMA, MITOCHONDRIAL"/>
    <property type="match status" value="1"/>
</dbReference>
<dbReference type="Pfam" id="PF00231">
    <property type="entry name" value="ATP-synt"/>
    <property type="match status" value="1"/>
</dbReference>
<evidence type="ECO:0000256" key="3">
    <source>
        <dbReference type="ARBA" id="ARBA00022448"/>
    </source>
</evidence>
<dbReference type="Gene3D" id="1.10.287.80">
    <property type="entry name" value="ATP synthase, gamma subunit, helix hairpin domain"/>
    <property type="match status" value="1"/>
</dbReference>
<evidence type="ECO:0000313" key="10">
    <source>
        <dbReference type="Proteomes" id="UP000031737"/>
    </source>
</evidence>
<name>A0A061IX33_TRYRA</name>
<dbReference type="GO" id="GO:0045259">
    <property type="term" value="C:proton-transporting ATP synthase complex"/>
    <property type="evidence" value="ECO:0007669"/>
    <property type="project" value="UniProtKB-KW"/>
</dbReference>
<evidence type="ECO:0000256" key="8">
    <source>
        <dbReference type="ARBA" id="ARBA00023310"/>
    </source>
</evidence>
<dbReference type="AlphaFoldDB" id="A0A061IX33"/>
<comment type="similarity">
    <text evidence="2">Belongs to the ATPase gamma chain family.</text>
</comment>
<keyword evidence="4" id="KW-0375">Hydrogen ion transport</keyword>
<dbReference type="Gene3D" id="3.40.1380.10">
    <property type="match status" value="1"/>
</dbReference>